<protein>
    <submittedName>
        <fullName evidence="2">Uncharacterized protein</fullName>
    </submittedName>
</protein>
<gene>
    <name evidence="2" type="ORF">GCM10007855_07110</name>
</gene>
<keyword evidence="1" id="KW-0472">Membrane</keyword>
<evidence type="ECO:0000313" key="3">
    <source>
        <dbReference type="Proteomes" id="UP001156660"/>
    </source>
</evidence>
<evidence type="ECO:0000256" key="1">
    <source>
        <dbReference type="SAM" id="Phobius"/>
    </source>
</evidence>
<name>A0ABQ6AGK8_9GAMM</name>
<comment type="caution">
    <text evidence="2">The sequence shown here is derived from an EMBL/GenBank/DDBJ whole genome shotgun (WGS) entry which is preliminary data.</text>
</comment>
<accession>A0ABQ6AGK8</accession>
<reference evidence="3" key="1">
    <citation type="journal article" date="2019" name="Int. J. Syst. Evol. Microbiol.">
        <title>The Global Catalogue of Microorganisms (GCM) 10K type strain sequencing project: providing services to taxonomists for standard genome sequencing and annotation.</title>
        <authorList>
            <consortium name="The Broad Institute Genomics Platform"/>
            <consortium name="The Broad Institute Genome Sequencing Center for Infectious Disease"/>
            <person name="Wu L."/>
            <person name="Ma J."/>
        </authorList>
    </citation>
    <scope>NUCLEOTIDE SEQUENCE [LARGE SCALE GENOMIC DNA]</scope>
    <source>
        <strain evidence="3">NBRC 105001</strain>
    </source>
</reference>
<keyword evidence="3" id="KW-1185">Reference proteome</keyword>
<dbReference type="RefSeq" id="WP_170066741.1">
    <property type="nucleotide sequence ID" value="NZ_BSOU01000002.1"/>
</dbReference>
<dbReference type="Proteomes" id="UP001156660">
    <property type="component" value="Unassembled WGS sequence"/>
</dbReference>
<proteinExistence type="predicted"/>
<keyword evidence="1" id="KW-1133">Transmembrane helix</keyword>
<evidence type="ECO:0000313" key="2">
    <source>
        <dbReference type="EMBL" id="GLR73837.1"/>
    </source>
</evidence>
<keyword evidence="1" id="KW-0812">Transmembrane</keyword>
<dbReference type="EMBL" id="BSOU01000002">
    <property type="protein sequence ID" value="GLR73837.1"/>
    <property type="molecule type" value="Genomic_DNA"/>
</dbReference>
<organism evidence="2 3">
    <name type="scientific">Aliivibrio sifiae</name>
    <dbReference type="NCBI Taxonomy" id="566293"/>
    <lineage>
        <taxon>Bacteria</taxon>
        <taxon>Pseudomonadati</taxon>
        <taxon>Pseudomonadota</taxon>
        <taxon>Gammaproteobacteria</taxon>
        <taxon>Vibrionales</taxon>
        <taxon>Vibrionaceae</taxon>
        <taxon>Aliivibrio</taxon>
    </lineage>
</organism>
<feature type="transmembrane region" description="Helical" evidence="1">
    <location>
        <begin position="6"/>
        <end position="24"/>
    </location>
</feature>
<sequence>MNIEDFILTVLFSGFSGIIIGYFLRDISAAIRGFYNAYIRKPKHLVKYNFEDNGNVEK</sequence>